<feature type="domain" description="CBM20" evidence="12">
    <location>
        <begin position="123"/>
        <end position="239"/>
    </location>
</feature>
<dbReference type="Gene3D" id="3.20.20.80">
    <property type="entry name" value="Glycosidases"/>
    <property type="match status" value="2"/>
</dbReference>
<dbReference type="InterPro" id="IPR013784">
    <property type="entry name" value="Carb-bd-like_fold"/>
</dbReference>
<reference evidence="14" key="1">
    <citation type="submission" date="2019-02" db="EMBL/GenBank/DDBJ databases">
        <title>Isolation and identification of novel species under the genus Muribaculum.</title>
        <authorList>
            <person name="Miyake S."/>
            <person name="Ding Y."/>
            <person name="Low A."/>
            <person name="Soh M."/>
            <person name="Seedorf H."/>
        </authorList>
    </citation>
    <scope>NUCLEOTIDE SEQUENCE [LARGE SCALE GENOMIC DNA]</scope>
    <source>
        <strain evidence="14">H5</strain>
    </source>
</reference>
<evidence type="ECO:0000256" key="10">
    <source>
        <dbReference type="ARBA" id="ARBA00031423"/>
    </source>
</evidence>
<feature type="domain" description="CBM20" evidence="12">
    <location>
        <begin position="1"/>
        <end position="98"/>
    </location>
</feature>
<dbReference type="InterPro" id="IPR002044">
    <property type="entry name" value="CBM20"/>
</dbReference>
<dbReference type="GO" id="GO:0005737">
    <property type="term" value="C:cytoplasm"/>
    <property type="evidence" value="ECO:0007669"/>
    <property type="project" value="UniProtKB-SubCell"/>
</dbReference>
<keyword evidence="14" id="KW-1185">Reference proteome</keyword>
<evidence type="ECO:0000259" key="12">
    <source>
        <dbReference type="PROSITE" id="PS51166"/>
    </source>
</evidence>
<dbReference type="SMART" id="SM01065">
    <property type="entry name" value="CBM_2"/>
    <property type="match status" value="2"/>
</dbReference>
<keyword evidence="8 13" id="KW-0808">Transferase</keyword>
<dbReference type="PROSITE" id="PS51166">
    <property type="entry name" value="CBM20"/>
    <property type="match status" value="2"/>
</dbReference>
<dbReference type="InterPro" id="IPR003385">
    <property type="entry name" value="Glyco_hydro_77"/>
</dbReference>
<dbReference type="PANTHER" id="PTHR32518:SF3">
    <property type="entry name" value="4-ALPHA-GLUCANOTRANSFERASE"/>
    <property type="match status" value="1"/>
</dbReference>
<dbReference type="Pfam" id="PF00686">
    <property type="entry name" value="CBM_20"/>
    <property type="match status" value="2"/>
</dbReference>
<comment type="similarity">
    <text evidence="3">Belongs to the disproportionating enzyme family.</text>
</comment>
<dbReference type="Pfam" id="PF02446">
    <property type="entry name" value="Glyco_hydro_77"/>
    <property type="match status" value="1"/>
</dbReference>
<evidence type="ECO:0000256" key="2">
    <source>
        <dbReference type="ARBA" id="ARBA00004496"/>
    </source>
</evidence>
<name>A0A4P7W092_9BACT</name>
<comment type="catalytic activity">
    <reaction evidence="1">
        <text>Transfers a segment of a (1-&gt;4)-alpha-D-glucan to a new position in an acceptor, which may be glucose or a (1-&gt;4)-alpha-D-glucan.</text>
        <dbReference type="EC" id="2.4.1.25"/>
    </reaction>
</comment>
<dbReference type="RefSeq" id="WP_136413747.1">
    <property type="nucleotide sequence ID" value="NZ_CP039396.1"/>
</dbReference>
<evidence type="ECO:0000256" key="7">
    <source>
        <dbReference type="ARBA" id="ARBA00022676"/>
    </source>
</evidence>
<evidence type="ECO:0000256" key="9">
    <source>
        <dbReference type="ARBA" id="ARBA00023277"/>
    </source>
</evidence>
<evidence type="ECO:0000313" key="13">
    <source>
        <dbReference type="EMBL" id="QCD41142.1"/>
    </source>
</evidence>
<dbReference type="KEGG" id="ddb:E7747_01745"/>
<accession>A0A4P7W092</accession>
<evidence type="ECO:0000256" key="11">
    <source>
        <dbReference type="ARBA" id="ARBA00031501"/>
    </source>
</evidence>
<dbReference type="SUPFAM" id="SSF51445">
    <property type="entry name" value="(Trans)glycosidases"/>
    <property type="match status" value="1"/>
</dbReference>
<sequence length="892" mass="103721">MKLTFNVNYRTEWGESLFLTGSAEALGGSDLSKAVPMTLSGTETWKAEVEIPDSVEEFSYGYIVRHDNGYVRHEWGKPRRFTHAPEAHSFRIFDRWQDQPMDKPYYSSAFTDCICHRGQRDEPVVPSSGMLTLSVDAPMIAPDEAVAVSGEAKAFGEWDTEKVLRMSDAAYPTWTVNIPAAGLEPGSDYKFLIIKKSTGEIVAWEGRDNRHIDIKLTRSNESVISAGERFVNPLAPWRGAGVAIPVFSLRSEEDFGVGDFMDLKLMIDWAAQTGQNFVQLLPINDTTMTGSWTDSYPYNANSTFALHPMYLRLSAMGRLDNEERQHYFEELGRELNRLPQVDYERVNNAKNEFTRELFAQNGEATLASDEFKAFFNKNESWLTPYAAFCVLRDKNGTPDMSKWGDYAVYDEAKVKDFITLHQLDINYVYYIQFYLDKQMREVRDYAHSHGVAIKGDIPIGISRTSADAWISPRLFNLDCQAGAPPDDFSVLGQNWGLPTYNWDEMAKDGFAWWKARFRKMAEYFDAYRIDHVLGFFRIWQIPMDAVHGLLGVFNRALPYSPDELRNSYDFWIDVDRQTRPYIMDYMLNAFFGDYTDECRDRFLIDEGYGRYRLRDEFNTQRKVADYFAGLEKDDKNNRICNALLGLIDEVLFVEDPYEKGKYHPRISAQFTFAYQALNDYEKWCYNRMYNDFFYRRNNDFWYGKAMWKLPPLTDATDMLVCAEDLGMIPACVPAVMNNLQILVLEIQRMPKDPNSTFGNTWSYPYRSVCTTSTHDMDGIRRWWESDRDATQRYYNEVLGEPGPAPQYAEPWICERIIRMHLQSPSMLCILPLQDWLSIDGVLRRQDPREELINIPANPRHYWRYRMHLTLEDLNGQKEFNNRLRDEITNSGR</sequence>
<dbReference type="EC" id="2.4.1.25" evidence="4"/>
<comment type="subcellular location">
    <subcellularLocation>
        <location evidence="2">Cytoplasm</location>
    </subcellularLocation>
</comment>
<evidence type="ECO:0000256" key="6">
    <source>
        <dbReference type="ARBA" id="ARBA00022490"/>
    </source>
</evidence>
<evidence type="ECO:0000256" key="1">
    <source>
        <dbReference type="ARBA" id="ARBA00000439"/>
    </source>
</evidence>
<dbReference type="Proteomes" id="UP000297149">
    <property type="component" value="Chromosome"/>
</dbReference>
<dbReference type="InterPro" id="IPR017853">
    <property type="entry name" value="GH"/>
</dbReference>
<dbReference type="SUPFAM" id="SSF49452">
    <property type="entry name" value="Starch-binding domain-like"/>
    <property type="match status" value="2"/>
</dbReference>
<keyword evidence="6" id="KW-0963">Cytoplasm</keyword>
<evidence type="ECO:0000313" key="14">
    <source>
        <dbReference type="Proteomes" id="UP000297149"/>
    </source>
</evidence>
<proteinExistence type="inferred from homology"/>
<dbReference type="EMBL" id="CP039396">
    <property type="protein sequence ID" value="QCD41142.1"/>
    <property type="molecule type" value="Genomic_DNA"/>
</dbReference>
<evidence type="ECO:0000256" key="4">
    <source>
        <dbReference type="ARBA" id="ARBA00012560"/>
    </source>
</evidence>
<keyword evidence="9" id="KW-0119">Carbohydrate metabolism</keyword>
<gene>
    <name evidence="13" type="ORF">E7747_01745</name>
</gene>
<dbReference type="PANTHER" id="PTHR32518">
    <property type="match status" value="1"/>
</dbReference>
<dbReference type="GO" id="GO:0005975">
    <property type="term" value="P:carbohydrate metabolic process"/>
    <property type="evidence" value="ECO:0007669"/>
    <property type="project" value="InterPro"/>
</dbReference>
<dbReference type="GO" id="GO:2001070">
    <property type="term" value="F:starch binding"/>
    <property type="evidence" value="ECO:0007669"/>
    <property type="project" value="InterPro"/>
</dbReference>
<dbReference type="GO" id="GO:0004134">
    <property type="term" value="F:4-alpha-glucanotransferase activity"/>
    <property type="evidence" value="ECO:0007669"/>
    <property type="project" value="UniProtKB-EC"/>
</dbReference>
<evidence type="ECO:0000256" key="5">
    <source>
        <dbReference type="ARBA" id="ARBA00020295"/>
    </source>
</evidence>
<dbReference type="AlphaFoldDB" id="A0A4P7W092"/>
<keyword evidence="7" id="KW-0328">Glycosyltransferase</keyword>
<dbReference type="InterPro" id="IPR013783">
    <property type="entry name" value="Ig-like_fold"/>
</dbReference>
<dbReference type="Gene3D" id="2.60.40.10">
    <property type="entry name" value="Immunoglobulins"/>
    <property type="match status" value="2"/>
</dbReference>
<evidence type="ECO:0000256" key="8">
    <source>
        <dbReference type="ARBA" id="ARBA00022679"/>
    </source>
</evidence>
<protein>
    <recommendedName>
        <fullName evidence="5">4-alpha-glucanotransferase</fullName>
        <ecNumber evidence="4">2.4.1.25</ecNumber>
    </recommendedName>
    <alternativeName>
        <fullName evidence="10">Amylomaltase</fullName>
    </alternativeName>
    <alternativeName>
        <fullName evidence="11">Disproportionating enzyme</fullName>
    </alternativeName>
</protein>
<evidence type="ECO:0000256" key="3">
    <source>
        <dbReference type="ARBA" id="ARBA00005684"/>
    </source>
</evidence>
<organism evidence="13 14">
    <name type="scientific">Duncaniella dubosii</name>
    <dbReference type="NCBI Taxonomy" id="2518971"/>
    <lineage>
        <taxon>Bacteria</taxon>
        <taxon>Pseudomonadati</taxon>
        <taxon>Bacteroidota</taxon>
        <taxon>Bacteroidia</taxon>
        <taxon>Bacteroidales</taxon>
        <taxon>Muribaculaceae</taxon>
        <taxon>Duncaniella</taxon>
    </lineage>
</organism>